<comment type="subcellular location">
    <subcellularLocation>
        <location evidence="1">Membrane</location>
        <topology evidence="1">Multi-pass membrane protein</topology>
    </subcellularLocation>
</comment>
<evidence type="ECO:0000256" key="5">
    <source>
        <dbReference type="ARBA" id="ARBA00023136"/>
    </source>
</evidence>
<evidence type="ECO:0000256" key="6">
    <source>
        <dbReference type="SAM" id="Phobius"/>
    </source>
</evidence>
<sequence length="280" mass="29265">MAFAFTAGIVATINPCGFAMLPAYLSYFLGIEANCDSTRGASITRALITGSVVSTGFLIVFGVVGLLISAGLTAIREIVPWVAVVVGVTLIALGTAVTVGKRINVAMPRFERGTGSRDLRSLLLFGVSYAVASISCGLPTFIVVVSSSVSGFRSGLIAFIAYAVGMAITLLSLTVSLALARSSFLERVRSLVPFVDRTSGLLMVLAGIYLVVFWLTERAGASTNWFITAVEGWSANLSNTVIELGGVRTGVLLSVVIALGLIVWLIQLDTASSDSSPETL</sequence>
<keyword evidence="4 6" id="KW-1133">Transmembrane helix</keyword>
<dbReference type="EMBL" id="UINC01001611">
    <property type="protein sequence ID" value="SUZ84876.1"/>
    <property type="molecule type" value="Genomic_DNA"/>
</dbReference>
<dbReference type="GO" id="GO:0017004">
    <property type="term" value="P:cytochrome complex assembly"/>
    <property type="evidence" value="ECO:0007669"/>
    <property type="project" value="InterPro"/>
</dbReference>
<evidence type="ECO:0000256" key="3">
    <source>
        <dbReference type="ARBA" id="ARBA00022692"/>
    </source>
</evidence>
<reference evidence="8" key="1">
    <citation type="submission" date="2018-05" db="EMBL/GenBank/DDBJ databases">
        <authorList>
            <person name="Lanie J.A."/>
            <person name="Ng W.-L."/>
            <person name="Kazmierczak K.M."/>
            <person name="Andrzejewski T.M."/>
            <person name="Davidsen T.M."/>
            <person name="Wayne K.J."/>
            <person name="Tettelin H."/>
            <person name="Glass J.I."/>
            <person name="Rusch D."/>
            <person name="Podicherti R."/>
            <person name="Tsui H.-C.T."/>
            <person name="Winkler M.E."/>
        </authorList>
    </citation>
    <scope>NUCLEOTIDE SEQUENCE</scope>
</reference>
<feature type="transmembrane region" description="Helical" evidence="6">
    <location>
        <begin position="247"/>
        <end position="266"/>
    </location>
</feature>
<feature type="transmembrane region" description="Helical" evidence="6">
    <location>
        <begin position="6"/>
        <end position="25"/>
    </location>
</feature>
<keyword evidence="3 6" id="KW-0812">Transmembrane</keyword>
<dbReference type="PANTHER" id="PTHR31272:SF4">
    <property type="entry name" value="CYTOCHROME C-TYPE BIOGENESIS PROTEIN HI_1454-RELATED"/>
    <property type="match status" value="1"/>
</dbReference>
<dbReference type="InterPro" id="IPR003834">
    <property type="entry name" value="Cyt_c_assmbl_TM_dom"/>
</dbReference>
<dbReference type="GO" id="GO:0016020">
    <property type="term" value="C:membrane"/>
    <property type="evidence" value="ECO:0007669"/>
    <property type="project" value="UniProtKB-SubCell"/>
</dbReference>
<feature type="domain" description="Cytochrome C biogenesis protein transmembrane" evidence="7">
    <location>
        <begin position="3"/>
        <end position="211"/>
    </location>
</feature>
<evidence type="ECO:0000259" key="7">
    <source>
        <dbReference type="Pfam" id="PF02683"/>
    </source>
</evidence>
<accession>A0A381QZK2</accession>
<dbReference type="InterPro" id="IPR051790">
    <property type="entry name" value="Cytochrome_c-biogenesis_DsbD"/>
</dbReference>
<evidence type="ECO:0000256" key="4">
    <source>
        <dbReference type="ARBA" id="ARBA00022989"/>
    </source>
</evidence>
<proteinExistence type="inferred from homology"/>
<organism evidence="8">
    <name type="scientific">marine metagenome</name>
    <dbReference type="NCBI Taxonomy" id="408172"/>
    <lineage>
        <taxon>unclassified sequences</taxon>
        <taxon>metagenomes</taxon>
        <taxon>ecological metagenomes</taxon>
    </lineage>
</organism>
<evidence type="ECO:0000313" key="8">
    <source>
        <dbReference type="EMBL" id="SUZ84876.1"/>
    </source>
</evidence>
<evidence type="ECO:0000256" key="2">
    <source>
        <dbReference type="ARBA" id="ARBA00006143"/>
    </source>
</evidence>
<gene>
    <name evidence="8" type="ORF">METZ01_LOCUS37730</name>
</gene>
<evidence type="ECO:0000256" key="1">
    <source>
        <dbReference type="ARBA" id="ARBA00004141"/>
    </source>
</evidence>
<dbReference type="AlphaFoldDB" id="A0A381QZK2"/>
<comment type="similarity">
    <text evidence="2">Belongs to the DsbD family.</text>
</comment>
<dbReference type="Pfam" id="PF02683">
    <property type="entry name" value="DsbD_TM"/>
    <property type="match status" value="1"/>
</dbReference>
<keyword evidence="5 6" id="KW-0472">Membrane</keyword>
<feature type="transmembrane region" description="Helical" evidence="6">
    <location>
        <begin position="121"/>
        <end position="144"/>
    </location>
</feature>
<feature type="transmembrane region" description="Helical" evidence="6">
    <location>
        <begin position="78"/>
        <end position="100"/>
    </location>
</feature>
<protein>
    <recommendedName>
        <fullName evidence="7">Cytochrome C biogenesis protein transmembrane domain-containing protein</fullName>
    </recommendedName>
</protein>
<feature type="transmembrane region" description="Helical" evidence="6">
    <location>
        <begin position="46"/>
        <end position="72"/>
    </location>
</feature>
<dbReference type="PANTHER" id="PTHR31272">
    <property type="entry name" value="CYTOCHROME C-TYPE BIOGENESIS PROTEIN HI_1454-RELATED"/>
    <property type="match status" value="1"/>
</dbReference>
<name>A0A381QZK2_9ZZZZ</name>
<feature type="transmembrane region" description="Helical" evidence="6">
    <location>
        <begin position="156"/>
        <end position="179"/>
    </location>
</feature>
<feature type="transmembrane region" description="Helical" evidence="6">
    <location>
        <begin position="200"/>
        <end position="216"/>
    </location>
</feature>